<dbReference type="CDD" id="cd17871">
    <property type="entry name" value="GPN2"/>
    <property type="match status" value="1"/>
</dbReference>
<comment type="subunit">
    <text evidence="5">Binds to RNA polymerase II (RNAPII).</text>
</comment>
<dbReference type="PANTHER" id="PTHR21231:SF3">
    <property type="entry name" value="GPN-LOOP GTPASE 2"/>
    <property type="match status" value="1"/>
</dbReference>
<dbReference type="GO" id="GO:0003924">
    <property type="term" value="F:GTPase activity"/>
    <property type="evidence" value="ECO:0007669"/>
    <property type="project" value="TreeGrafter"/>
</dbReference>
<dbReference type="Pfam" id="PF03029">
    <property type="entry name" value="ATP_bind_1"/>
    <property type="match status" value="1"/>
</dbReference>
<keyword evidence="3 5" id="KW-0378">Hydrolase</keyword>
<evidence type="ECO:0000256" key="3">
    <source>
        <dbReference type="ARBA" id="ARBA00022801"/>
    </source>
</evidence>
<evidence type="ECO:0000256" key="1">
    <source>
        <dbReference type="ARBA" id="ARBA00005290"/>
    </source>
</evidence>
<reference evidence="6" key="1">
    <citation type="submission" date="2022-06" db="EMBL/GenBank/DDBJ databases">
        <authorList>
            <consortium name="SYNGENTA / RWTH Aachen University"/>
        </authorList>
    </citation>
    <scope>NUCLEOTIDE SEQUENCE</scope>
</reference>
<dbReference type="Gene3D" id="3.40.50.300">
    <property type="entry name" value="P-loop containing nucleotide triphosphate hydrolases"/>
    <property type="match status" value="1"/>
</dbReference>
<keyword evidence="4 5" id="KW-0342">GTP-binding</keyword>
<dbReference type="GO" id="GO:0005737">
    <property type="term" value="C:cytoplasm"/>
    <property type="evidence" value="ECO:0007669"/>
    <property type="project" value="TreeGrafter"/>
</dbReference>
<evidence type="ECO:0000256" key="2">
    <source>
        <dbReference type="ARBA" id="ARBA00022741"/>
    </source>
</evidence>
<dbReference type="InterPro" id="IPR004130">
    <property type="entry name" value="Gpn"/>
</dbReference>
<name>A0AAV0BNE4_PHAPC</name>
<protein>
    <recommendedName>
        <fullName evidence="5">GPN-loop GTPase 2</fullName>
    </recommendedName>
</protein>
<proteinExistence type="inferred from homology"/>
<dbReference type="InterPro" id="IPR030231">
    <property type="entry name" value="Gpn2"/>
</dbReference>
<dbReference type="InterPro" id="IPR027417">
    <property type="entry name" value="P-loop_NTPase"/>
</dbReference>
<evidence type="ECO:0000313" key="6">
    <source>
        <dbReference type="EMBL" id="CAH7687725.1"/>
    </source>
</evidence>
<evidence type="ECO:0000256" key="5">
    <source>
        <dbReference type="RuleBase" id="RU365059"/>
    </source>
</evidence>
<keyword evidence="2 5" id="KW-0547">Nucleotide-binding</keyword>
<keyword evidence="7" id="KW-1185">Reference proteome</keyword>
<organism evidence="6 7">
    <name type="scientific">Phakopsora pachyrhizi</name>
    <name type="common">Asian soybean rust disease fungus</name>
    <dbReference type="NCBI Taxonomy" id="170000"/>
    <lineage>
        <taxon>Eukaryota</taxon>
        <taxon>Fungi</taxon>
        <taxon>Dikarya</taxon>
        <taxon>Basidiomycota</taxon>
        <taxon>Pucciniomycotina</taxon>
        <taxon>Pucciniomycetes</taxon>
        <taxon>Pucciniales</taxon>
        <taxon>Phakopsoraceae</taxon>
        <taxon>Phakopsora</taxon>
    </lineage>
</organism>
<dbReference type="FunFam" id="3.40.50.300:FF:000338">
    <property type="entry name" value="GPN-loop GTPase 2"/>
    <property type="match status" value="1"/>
</dbReference>
<comment type="function">
    <text evidence="5">Small GTPase required for proper localization of RNA polymerase II and III (RNAPII and RNAPIII). May act at an RNAP assembly step prior to nuclear import.</text>
</comment>
<dbReference type="GO" id="GO:0005525">
    <property type="term" value="F:GTP binding"/>
    <property type="evidence" value="ECO:0007669"/>
    <property type="project" value="UniProtKB-KW"/>
</dbReference>
<comment type="similarity">
    <text evidence="1 5">Belongs to the GPN-loop GTPase family.</text>
</comment>
<dbReference type="SUPFAM" id="SSF52540">
    <property type="entry name" value="P-loop containing nucleoside triphosphate hydrolases"/>
    <property type="match status" value="1"/>
</dbReference>
<dbReference type="AlphaFoldDB" id="A0AAV0BNE4"/>
<comment type="caution">
    <text evidence="6">The sequence shown here is derived from an EMBL/GenBank/DDBJ whole genome shotgun (WGS) entry which is preliminary data.</text>
</comment>
<dbReference type="PANTHER" id="PTHR21231">
    <property type="entry name" value="XPA-BINDING PROTEIN 1-RELATED"/>
    <property type="match status" value="1"/>
</dbReference>
<dbReference type="EMBL" id="CALTRL010005904">
    <property type="protein sequence ID" value="CAH7687725.1"/>
    <property type="molecule type" value="Genomic_DNA"/>
</dbReference>
<accession>A0AAV0BNE4</accession>
<evidence type="ECO:0000256" key="4">
    <source>
        <dbReference type="ARBA" id="ARBA00023134"/>
    </source>
</evidence>
<feature type="non-terminal residue" evidence="6">
    <location>
        <position position="266"/>
    </location>
</feature>
<dbReference type="Proteomes" id="UP001153365">
    <property type="component" value="Unassembled WGS sequence"/>
</dbReference>
<gene>
    <name evidence="6" type="ORF">PPACK8108_LOCUS22555</name>
</gene>
<evidence type="ECO:0000313" key="7">
    <source>
        <dbReference type="Proteomes" id="UP001153365"/>
    </source>
</evidence>
<sequence>MGFGQVVIGPPGSGKSTYCFGVQQFFKAISRQVVMINLDPAVQDLSYEVDVDIRELVELEEVMQHNRLGPNGSVLFCLEYLEENFDWLVEKIQSACFRSGAEDGTRIEVDYIVMDLPGQVELSTDHQSLQKVLHRLEKLDWRLGVVQLTDSTHIIDPAKYIAIVLLNLKAMLNLGMPHINVLTKIDLLKNLGDQLKLNLDFYTEVQDLSYLLPILDDHTTPKFGKLNRVIIEMIEDFNLVGFETLCVEDKASMTKLILAIDRAIGY</sequence>